<evidence type="ECO:0000256" key="2">
    <source>
        <dbReference type="ARBA" id="ARBA00001966"/>
    </source>
</evidence>
<dbReference type="GO" id="GO:0046872">
    <property type="term" value="F:metal ion binding"/>
    <property type="evidence" value="ECO:0007669"/>
    <property type="project" value="UniProtKB-UniRule"/>
</dbReference>
<dbReference type="InterPro" id="IPR011167">
    <property type="entry name" value="Fe_dep_fumarate_hydratase"/>
</dbReference>
<dbReference type="GO" id="GO:0004333">
    <property type="term" value="F:fumarate hydratase activity"/>
    <property type="evidence" value="ECO:0007669"/>
    <property type="project" value="UniProtKB-UniRule"/>
</dbReference>
<evidence type="ECO:0000313" key="15">
    <source>
        <dbReference type="Proteomes" id="UP000314901"/>
    </source>
</evidence>
<evidence type="ECO:0000259" key="13">
    <source>
        <dbReference type="Pfam" id="PF05683"/>
    </source>
</evidence>
<evidence type="ECO:0000313" key="14">
    <source>
        <dbReference type="EMBL" id="QDC41196.1"/>
    </source>
</evidence>
<keyword evidence="8 10" id="KW-0411">Iron-sulfur</keyword>
<comment type="cofactor">
    <cofactor evidence="2 10">
        <name>[4Fe-4S] cluster</name>
        <dbReference type="ChEBI" id="CHEBI:49883"/>
    </cofactor>
</comment>
<evidence type="ECO:0000256" key="7">
    <source>
        <dbReference type="ARBA" id="ARBA00023004"/>
    </source>
</evidence>
<dbReference type="PANTHER" id="PTHR43351:SF2">
    <property type="entry name" value="L(+)-TARTRATE DEHYDRATASE SUBUNIT BETA-RELATED"/>
    <property type="match status" value="1"/>
</dbReference>
<evidence type="ECO:0000256" key="5">
    <source>
        <dbReference type="ARBA" id="ARBA00022485"/>
    </source>
</evidence>
<dbReference type="SUPFAM" id="SSF117457">
    <property type="entry name" value="FumA C-terminal domain-like"/>
    <property type="match status" value="1"/>
</dbReference>
<organism evidence="14 15">
    <name type="scientific">Candidatus Methylopumilus universalis</name>
    <dbReference type="NCBI Taxonomy" id="2588536"/>
    <lineage>
        <taxon>Bacteria</taxon>
        <taxon>Pseudomonadati</taxon>
        <taxon>Pseudomonadota</taxon>
        <taxon>Betaproteobacteria</taxon>
        <taxon>Nitrosomonadales</taxon>
        <taxon>Methylophilaceae</taxon>
        <taxon>Candidatus Methylopumilus</taxon>
    </lineage>
</organism>
<dbReference type="Proteomes" id="UP000314901">
    <property type="component" value="Chromosome"/>
</dbReference>
<dbReference type="NCBIfam" id="TIGR00723">
    <property type="entry name" value="ttdB_fumA_fumB"/>
    <property type="match status" value="1"/>
</dbReference>
<dbReference type="PANTHER" id="PTHR43351">
    <property type="entry name" value="L(+)-TARTRATE DEHYDRATASE SUBUNIT BETA"/>
    <property type="match status" value="1"/>
</dbReference>
<comment type="catalytic activity">
    <reaction evidence="1 10">
        <text>(S)-malate = fumarate + H2O</text>
        <dbReference type="Rhea" id="RHEA:12460"/>
        <dbReference type="ChEBI" id="CHEBI:15377"/>
        <dbReference type="ChEBI" id="CHEBI:15589"/>
        <dbReference type="ChEBI" id="CHEBI:29806"/>
        <dbReference type="EC" id="4.2.1.2"/>
    </reaction>
</comment>
<keyword evidence="6 10" id="KW-0479">Metal-binding</keyword>
<evidence type="ECO:0000256" key="1">
    <source>
        <dbReference type="ARBA" id="ARBA00000929"/>
    </source>
</evidence>
<dbReference type="InterPro" id="IPR004646">
    <property type="entry name" value="Fe-S_hydro-lyase_TtdA-typ_cat"/>
</dbReference>
<gene>
    <name evidence="14" type="ORF">FIT94_03845</name>
</gene>
<keyword evidence="5 10" id="KW-0004">4Fe-4S</keyword>
<protein>
    <recommendedName>
        <fullName evidence="10">Fumarate hydratase class I</fullName>
        <ecNumber evidence="10">4.2.1.2</ecNumber>
    </recommendedName>
</protein>
<dbReference type="GO" id="GO:0006091">
    <property type="term" value="P:generation of precursor metabolites and energy"/>
    <property type="evidence" value="ECO:0007669"/>
    <property type="project" value="InterPro"/>
</dbReference>
<feature type="domain" description="Fe-S hydro-lyase tartrate dehydratase alpha-type catalytic" evidence="12">
    <location>
        <begin position="12"/>
        <end position="285"/>
    </location>
</feature>
<dbReference type="NCBIfam" id="TIGR00722">
    <property type="entry name" value="ttdA_fumA_fumB"/>
    <property type="match status" value="1"/>
</dbReference>
<feature type="domain" description="Fe-S hydro-lyase tartrate dehydratase beta-type catalytic" evidence="13">
    <location>
        <begin position="289"/>
        <end position="491"/>
    </location>
</feature>
<comment type="function">
    <text evidence="10">Catalyzes the reversible hydration of fumarate to (S)-malate.</text>
</comment>
<keyword evidence="7 10" id="KW-0408">Iron</keyword>
<evidence type="ECO:0000256" key="6">
    <source>
        <dbReference type="ARBA" id="ARBA00022723"/>
    </source>
</evidence>
<name>A0AAX1F0A9_9PROT</name>
<dbReference type="KEGG" id="muv:FIT94_03845"/>
<dbReference type="InterPro" id="IPR036660">
    <property type="entry name" value="Fe-S_hydroAse_TtdB_cat_sf"/>
</dbReference>
<dbReference type="AlphaFoldDB" id="A0AAX1F0A9"/>
<sequence length="507" mass="55280">MKTSIKKEDFIESISDALQFISYYHSEDFILSMREAYEKETSIPAKDAMLQILTSSKMSALGHRPICQDTGIVIAFVEVGMNVEWESDLSIEDMVNEGVKRAYSNQDNPLRPSMVSDPAGKRQNTKDNTPAITHVKLIKGNKVSISISAKGGGSENKAQFITLNPSDSIVDWVLKVIPEMGAGWCPPGVIGIGIGGSSEKAMLMAKESLMLPIDIHSLVKRGAKNKTEELRIELYNKINQLGIGAQGFGGLTTVLDVKIIDYPCHASSLPVALIPNCAATRHTHFTLDGSGPAHFKIPDLGLWPKDTWAAQKEAKRINLDSIDKKSIEEWKEGDLLLLSGKLLTARDGAHKKIADLYKKGEALPDGVNLKNKFIYYVGPVDAVRNEVIGPAGPTTASRMDQFMEMMLAELGIMGTIGKAERGESAVQTIKKYQSVYLSAVGGAAYLVSKAITSSKVVAFPELGMEAIYEFEVKDMPVMVSIDTHGKSIYSEAPSRWKNKSIPLKASS</sequence>
<dbReference type="EC" id="4.2.1.2" evidence="10"/>
<dbReference type="Gene3D" id="3.20.130.10">
    <property type="entry name" value="Fe-S hydro-lyase, tartrate dehydratase beta-type, catalytic domain"/>
    <property type="match status" value="1"/>
</dbReference>
<reference evidence="14 15" key="1">
    <citation type="journal article" date="2019" name="ISME J.">
        <title>Evolution in action: habitat transition from sediment to the pelagial leads to genome streamlining in Methylophilaceae.</title>
        <authorList>
            <person name="Salcher M."/>
            <person name="Schaefle D."/>
            <person name="Kaspar M."/>
            <person name="Neuenschwander S.M."/>
            <person name="Ghai R."/>
        </authorList>
    </citation>
    <scope>NUCLEOTIDE SEQUENCE [LARGE SCALE GENOMIC DNA]</scope>
    <source>
        <strain evidence="14 15">MMS-RVI-51</strain>
    </source>
</reference>
<proteinExistence type="inferred from homology"/>
<comment type="subunit">
    <text evidence="4 10">Homodimer.</text>
</comment>
<evidence type="ECO:0000256" key="11">
    <source>
        <dbReference type="SAM" id="MobiDB-lite"/>
    </source>
</evidence>
<dbReference type="EMBL" id="CP040953">
    <property type="protein sequence ID" value="QDC41196.1"/>
    <property type="molecule type" value="Genomic_DNA"/>
</dbReference>
<evidence type="ECO:0000256" key="3">
    <source>
        <dbReference type="ARBA" id="ARBA00008876"/>
    </source>
</evidence>
<feature type="region of interest" description="Disordered" evidence="11">
    <location>
        <begin position="106"/>
        <end position="127"/>
    </location>
</feature>
<dbReference type="Pfam" id="PF05681">
    <property type="entry name" value="Fumerase"/>
    <property type="match status" value="1"/>
</dbReference>
<comment type="similarity">
    <text evidence="3 10">Belongs to the class-I fumarase family.</text>
</comment>
<evidence type="ECO:0000256" key="9">
    <source>
        <dbReference type="ARBA" id="ARBA00023239"/>
    </source>
</evidence>
<dbReference type="PIRSF" id="PIRSF001394">
    <property type="entry name" value="Fe_dep_fumar_hy"/>
    <property type="match status" value="1"/>
</dbReference>
<dbReference type="Pfam" id="PF05683">
    <property type="entry name" value="Fumerase_C"/>
    <property type="match status" value="1"/>
</dbReference>
<dbReference type="GO" id="GO:0051539">
    <property type="term" value="F:4 iron, 4 sulfur cluster binding"/>
    <property type="evidence" value="ECO:0007669"/>
    <property type="project" value="UniProtKB-UniRule"/>
</dbReference>
<dbReference type="GeneID" id="66285012"/>
<evidence type="ECO:0000256" key="4">
    <source>
        <dbReference type="ARBA" id="ARBA00011738"/>
    </source>
</evidence>
<accession>A0AAX1F0A9</accession>
<evidence type="ECO:0000259" key="12">
    <source>
        <dbReference type="Pfam" id="PF05681"/>
    </source>
</evidence>
<evidence type="ECO:0000256" key="10">
    <source>
        <dbReference type="PIRNR" id="PIRNR001394"/>
    </source>
</evidence>
<keyword evidence="9 10" id="KW-0456">Lyase</keyword>
<evidence type="ECO:0000256" key="8">
    <source>
        <dbReference type="ARBA" id="ARBA00023014"/>
    </source>
</evidence>
<dbReference type="InterPro" id="IPR004647">
    <property type="entry name" value="Fe-S_hydro-lyase_TtdB-typ_cat"/>
</dbReference>
<dbReference type="RefSeq" id="WP_139867814.1">
    <property type="nucleotide sequence ID" value="NZ_CP040949.1"/>
</dbReference>